<protein>
    <submittedName>
        <fullName evidence="1">Uncharacterized protein</fullName>
    </submittedName>
</protein>
<evidence type="ECO:0000313" key="2">
    <source>
        <dbReference type="Proteomes" id="UP000024635"/>
    </source>
</evidence>
<keyword evidence="2" id="KW-1185">Reference proteome</keyword>
<comment type="caution">
    <text evidence="1">The sequence shown here is derived from an EMBL/GenBank/DDBJ whole genome shotgun (WGS) entry which is preliminary data.</text>
</comment>
<gene>
    <name evidence="1" type="primary">Acey_s0113.g377</name>
    <name evidence="1" type="ORF">Y032_0113g377</name>
</gene>
<dbReference type="Proteomes" id="UP000024635">
    <property type="component" value="Unassembled WGS sequence"/>
</dbReference>
<organism evidence="1 2">
    <name type="scientific">Ancylostoma ceylanicum</name>
    <dbReference type="NCBI Taxonomy" id="53326"/>
    <lineage>
        <taxon>Eukaryota</taxon>
        <taxon>Metazoa</taxon>
        <taxon>Ecdysozoa</taxon>
        <taxon>Nematoda</taxon>
        <taxon>Chromadorea</taxon>
        <taxon>Rhabditida</taxon>
        <taxon>Rhabditina</taxon>
        <taxon>Rhabditomorpha</taxon>
        <taxon>Strongyloidea</taxon>
        <taxon>Ancylostomatidae</taxon>
        <taxon>Ancylostomatinae</taxon>
        <taxon>Ancylostoma</taxon>
    </lineage>
</organism>
<name>A0A016TDF4_9BILA</name>
<proteinExistence type="predicted"/>
<reference evidence="2" key="1">
    <citation type="journal article" date="2015" name="Nat. Genet.">
        <title>The genome and transcriptome of the zoonotic hookworm Ancylostoma ceylanicum identify infection-specific gene families.</title>
        <authorList>
            <person name="Schwarz E.M."/>
            <person name="Hu Y."/>
            <person name="Antoshechkin I."/>
            <person name="Miller M.M."/>
            <person name="Sternberg P.W."/>
            <person name="Aroian R.V."/>
        </authorList>
    </citation>
    <scope>NUCLEOTIDE SEQUENCE</scope>
    <source>
        <strain evidence="2">HY135</strain>
    </source>
</reference>
<accession>A0A016TDF4</accession>
<dbReference type="AlphaFoldDB" id="A0A016TDF4"/>
<sequence length="75" mass="8553">MLCLLLYPRCCVCVSTRDSIDLTGSGSSKQLNLLGNVWQCHVITIEIHRHREVDVRGVQFNVSLNRYQNLVGYCN</sequence>
<dbReference type="EMBL" id="JARK01001449">
    <property type="protein sequence ID" value="EYC00736.1"/>
    <property type="molecule type" value="Genomic_DNA"/>
</dbReference>
<evidence type="ECO:0000313" key="1">
    <source>
        <dbReference type="EMBL" id="EYC00736.1"/>
    </source>
</evidence>